<dbReference type="AlphaFoldDB" id="A0A2T5B310"/>
<evidence type="ECO:0000313" key="2">
    <source>
        <dbReference type="Proteomes" id="UP000243859"/>
    </source>
</evidence>
<dbReference type="RefSeq" id="WP_146159740.1">
    <property type="nucleotide sequence ID" value="NZ_QAAA01000056.1"/>
</dbReference>
<keyword evidence="2" id="KW-1185">Reference proteome</keyword>
<evidence type="ECO:0000313" key="1">
    <source>
        <dbReference type="EMBL" id="PTM93314.1"/>
    </source>
</evidence>
<proteinExistence type="predicted"/>
<dbReference type="Proteomes" id="UP000243859">
    <property type="component" value="Unassembled WGS sequence"/>
</dbReference>
<sequence>MQHNADALIAKLLRGVSTNHVETTRDAWRDLLRAGPNSVATVRTKLASDVWHNAPRGPVARYLGVLLMLLDELDPKSFRMEIERLSRTNLHPLHRQTLKLMSNRVAERPEVTLNNNIPVFIASDVSKPYRTKNVLKKWSCFLPQDALENVTRIDVIRSQPQLDYLGLYNLFFSGIVLAWPEQNVNVITRWLIALRSEFTFYHEVGHHVLGHAEGGQVAEQEKQANAYAAKIMRKSHPVLMTAAKLFVRASRLLRRKDSNKSGN</sequence>
<gene>
    <name evidence="1" type="ORF">C8N32_1561</name>
</gene>
<dbReference type="EMBL" id="QAAA01000056">
    <property type="protein sequence ID" value="PTM93314.1"/>
    <property type="molecule type" value="Genomic_DNA"/>
</dbReference>
<dbReference type="Gene3D" id="1.10.10.2910">
    <property type="match status" value="1"/>
</dbReference>
<reference evidence="1 2" key="1">
    <citation type="submission" date="2018-04" db="EMBL/GenBank/DDBJ databases">
        <title>Genomic Encyclopedia of Archaeal and Bacterial Type Strains, Phase II (KMG-II): from individual species to whole genera.</title>
        <authorList>
            <person name="Goeker M."/>
        </authorList>
    </citation>
    <scope>NUCLEOTIDE SEQUENCE [LARGE SCALE GENOMIC DNA]</scope>
    <source>
        <strain evidence="1 2">DSM 18064</strain>
    </source>
</reference>
<organism evidence="1 2">
    <name type="scientific">Rhodovulum imhoffii</name>
    <dbReference type="NCBI Taxonomy" id="365340"/>
    <lineage>
        <taxon>Bacteria</taxon>
        <taxon>Pseudomonadati</taxon>
        <taxon>Pseudomonadota</taxon>
        <taxon>Alphaproteobacteria</taxon>
        <taxon>Rhodobacterales</taxon>
        <taxon>Paracoccaceae</taxon>
        <taxon>Rhodovulum</taxon>
    </lineage>
</organism>
<protein>
    <submittedName>
        <fullName evidence="1">Uncharacterized protein</fullName>
    </submittedName>
</protein>
<dbReference type="OrthoDB" id="7876257at2"/>
<comment type="caution">
    <text evidence="1">The sequence shown here is derived from an EMBL/GenBank/DDBJ whole genome shotgun (WGS) entry which is preliminary data.</text>
</comment>
<accession>A0A2T5B310</accession>
<name>A0A2T5B310_9RHOB</name>